<dbReference type="InterPro" id="IPR024439">
    <property type="entry name" value="RNHCP"/>
</dbReference>
<dbReference type="Pfam" id="PF12647">
    <property type="entry name" value="RNHCP"/>
    <property type="match status" value="1"/>
</dbReference>
<name>A0A2H0TWF2_9BACT</name>
<proteinExistence type="predicted"/>
<sequence>MTTTKKFQRTREDFTCERCGFFVRGSGYTNHCPQCLWSKHVDVNPGDREATCHGLMEPVEVGTKSGEYTILHRCTTCGFQKRNRASKDDSFDAILKISSNPSKG</sequence>
<evidence type="ECO:0000259" key="1">
    <source>
        <dbReference type="Pfam" id="PF12647"/>
    </source>
</evidence>
<reference evidence="3" key="1">
    <citation type="submission" date="2017-09" db="EMBL/GenBank/DDBJ databases">
        <title>Depth-based differentiation of microbial function through sediment-hosted aquifers and enrichment of novel symbionts in the deep terrestrial subsurface.</title>
        <authorList>
            <person name="Probst A.J."/>
            <person name="Ladd B."/>
            <person name="Jarett J.K."/>
            <person name="Geller-Mcgrath D.E."/>
            <person name="Sieber C.M.K."/>
            <person name="Emerson J.B."/>
            <person name="Anantharaman K."/>
            <person name="Thomas B.C."/>
            <person name="Malmstrom R."/>
            <person name="Stieglmeier M."/>
            <person name="Klingl A."/>
            <person name="Woyke T."/>
            <person name="Ryan C.M."/>
            <person name="Banfield J.F."/>
        </authorList>
    </citation>
    <scope>NUCLEOTIDE SEQUENCE [LARGE SCALE GENOMIC DNA]</scope>
</reference>
<organism evidence="2 3">
    <name type="scientific">Candidatus Magasanikbacteria bacterium CG10_big_fil_rev_8_21_14_0_10_42_10</name>
    <dbReference type="NCBI Taxonomy" id="1974649"/>
    <lineage>
        <taxon>Bacteria</taxon>
        <taxon>Candidatus Magasanikiibacteriota</taxon>
    </lineage>
</organism>
<gene>
    <name evidence="2" type="ORF">COU32_01710</name>
</gene>
<accession>A0A2H0TWF2</accession>
<evidence type="ECO:0000313" key="2">
    <source>
        <dbReference type="EMBL" id="PIR76489.1"/>
    </source>
</evidence>
<comment type="caution">
    <text evidence="2">The sequence shown here is derived from an EMBL/GenBank/DDBJ whole genome shotgun (WGS) entry which is preliminary data.</text>
</comment>
<dbReference type="EMBL" id="PFBY01000022">
    <property type="protein sequence ID" value="PIR76489.1"/>
    <property type="molecule type" value="Genomic_DNA"/>
</dbReference>
<feature type="domain" description="RNHCP" evidence="1">
    <location>
        <begin position="12"/>
        <end position="94"/>
    </location>
</feature>
<evidence type="ECO:0000313" key="3">
    <source>
        <dbReference type="Proteomes" id="UP000231530"/>
    </source>
</evidence>
<protein>
    <recommendedName>
        <fullName evidence="1">RNHCP domain-containing protein</fullName>
    </recommendedName>
</protein>
<dbReference type="Proteomes" id="UP000231530">
    <property type="component" value="Unassembled WGS sequence"/>
</dbReference>
<dbReference type="AlphaFoldDB" id="A0A2H0TWF2"/>